<dbReference type="SUPFAM" id="SSF54197">
    <property type="entry name" value="HIT-like"/>
    <property type="match status" value="1"/>
</dbReference>
<dbReference type="AlphaFoldDB" id="A0A7S1XCY3"/>
<protein>
    <recommendedName>
        <fullName evidence="4">HIT domain-containing protein</fullName>
    </recommendedName>
</protein>
<evidence type="ECO:0000313" key="5">
    <source>
        <dbReference type="EMBL" id="CAD9229948.1"/>
    </source>
</evidence>
<dbReference type="InterPro" id="IPR011146">
    <property type="entry name" value="HIT-like"/>
</dbReference>
<dbReference type="PANTHER" id="PTHR46243">
    <property type="entry name" value="BIS(5'-ADENOSYL)-TRIPHOSPHATASE"/>
    <property type="match status" value="1"/>
</dbReference>
<dbReference type="InterPro" id="IPR036265">
    <property type="entry name" value="HIT-like_sf"/>
</dbReference>
<dbReference type="PANTHER" id="PTHR46243:SF1">
    <property type="entry name" value="BIS(5'-ADENOSYL)-TRIPHOSPHATASE"/>
    <property type="match status" value="1"/>
</dbReference>
<dbReference type="FunFam" id="3.30.428.10:FF:000011">
    <property type="entry name" value="Fragile histidine triad"/>
    <property type="match status" value="1"/>
</dbReference>
<reference evidence="5" key="1">
    <citation type="submission" date="2021-01" db="EMBL/GenBank/DDBJ databases">
        <authorList>
            <person name="Corre E."/>
            <person name="Pelletier E."/>
            <person name="Niang G."/>
            <person name="Scheremetjew M."/>
            <person name="Finn R."/>
            <person name="Kale V."/>
            <person name="Holt S."/>
            <person name="Cochrane G."/>
            <person name="Meng A."/>
            <person name="Brown T."/>
            <person name="Cohen L."/>
        </authorList>
    </citation>
    <scope>NUCLEOTIDE SEQUENCE</scope>
    <source>
        <strain evidence="5">SAG 36.94</strain>
    </source>
</reference>
<dbReference type="PROSITE" id="PS00892">
    <property type="entry name" value="HIT_1"/>
    <property type="match status" value="1"/>
</dbReference>
<dbReference type="Pfam" id="PF01230">
    <property type="entry name" value="HIT"/>
    <property type="match status" value="1"/>
</dbReference>
<evidence type="ECO:0000259" key="4">
    <source>
        <dbReference type="PROSITE" id="PS51084"/>
    </source>
</evidence>
<sequence length="160" mass="17430">MGFEFGTSVIPGAYVFFESRAVVCFVSRFAVVAGHVVVCTRSRVERFSSLMGDDIADLWRVAVRVAHAAAQLESVRAVSDTNYVVQEGVVAGQRVPHVHIHVLPRRPGDFEENDHIYRVLEGGTPGGRTARELSHAEIVAQAAQLRISMGGSRTINRGDS</sequence>
<dbReference type="Gene3D" id="3.30.428.10">
    <property type="entry name" value="HIT-like"/>
    <property type="match status" value="1"/>
</dbReference>
<dbReference type="GO" id="GO:0016787">
    <property type="term" value="F:hydrolase activity"/>
    <property type="evidence" value="ECO:0007669"/>
    <property type="project" value="UniProtKB-KW"/>
</dbReference>
<keyword evidence="2" id="KW-0378">Hydrolase</keyword>
<keyword evidence="1" id="KW-0547">Nucleotide-binding</keyword>
<accession>A0A7S1XCY3</accession>
<dbReference type="InterPro" id="IPR051884">
    <property type="entry name" value="Bis(5'-adenosyl)-TPase_reg"/>
</dbReference>
<dbReference type="EMBL" id="HBGH01004124">
    <property type="protein sequence ID" value="CAD9229948.1"/>
    <property type="molecule type" value="Transcribed_RNA"/>
</dbReference>
<evidence type="ECO:0000256" key="1">
    <source>
        <dbReference type="ARBA" id="ARBA00022741"/>
    </source>
</evidence>
<dbReference type="GO" id="GO:0000166">
    <property type="term" value="F:nucleotide binding"/>
    <property type="evidence" value="ECO:0007669"/>
    <property type="project" value="UniProtKB-KW"/>
</dbReference>
<dbReference type="InterPro" id="IPR019808">
    <property type="entry name" value="Histidine_triad_CS"/>
</dbReference>
<proteinExistence type="predicted"/>
<dbReference type="PROSITE" id="PS51084">
    <property type="entry name" value="HIT_2"/>
    <property type="match status" value="1"/>
</dbReference>
<feature type="short sequence motif" description="Histidine triad motif" evidence="3">
    <location>
        <begin position="97"/>
        <end position="101"/>
    </location>
</feature>
<evidence type="ECO:0000256" key="2">
    <source>
        <dbReference type="ARBA" id="ARBA00022801"/>
    </source>
</evidence>
<organism evidence="5">
    <name type="scientific">Compsopogon caeruleus</name>
    <dbReference type="NCBI Taxonomy" id="31354"/>
    <lineage>
        <taxon>Eukaryota</taxon>
        <taxon>Rhodophyta</taxon>
        <taxon>Compsopogonophyceae</taxon>
        <taxon>Compsopogonales</taxon>
        <taxon>Compsopogonaceae</taxon>
        <taxon>Compsopogon</taxon>
    </lineage>
</organism>
<name>A0A7S1XCY3_9RHOD</name>
<gene>
    <name evidence="5" type="ORF">CCAE0312_LOCUS2284</name>
</gene>
<evidence type="ECO:0000256" key="3">
    <source>
        <dbReference type="PROSITE-ProRule" id="PRU00464"/>
    </source>
</evidence>
<feature type="domain" description="HIT" evidence="4">
    <location>
        <begin position="1"/>
        <end position="112"/>
    </location>
</feature>